<evidence type="ECO:0000259" key="1">
    <source>
        <dbReference type="Pfam" id="PF12760"/>
    </source>
</evidence>
<feature type="domain" description="Transposase zinc-ribbon" evidence="1">
    <location>
        <begin position="11"/>
        <end position="56"/>
    </location>
</feature>
<dbReference type="InterPro" id="IPR024442">
    <property type="entry name" value="Transposase_Zn_ribbon"/>
</dbReference>
<sequence length="106" mass="12423">MNIINFISYFPNEQSCELYLKAHREKQGIHCKNCKKSTKHYWFSTKKVFECSICRRRSSLKSGTVMENSNLSLHTWFAAFLLMSATKKGLSCMELQRQLGLKKYDT</sequence>
<dbReference type="Pfam" id="PF12760">
    <property type="entry name" value="Zn_ribbon_IS1595"/>
    <property type="match status" value="1"/>
</dbReference>
<dbReference type="Proteomes" id="UP001165489">
    <property type="component" value="Unassembled WGS sequence"/>
</dbReference>
<feature type="non-terminal residue" evidence="2">
    <location>
        <position position="106"/>
    </location>
</feature>
<name>A0ABS9V3G1_9BACT</name>
<comment type="caution">
    <text evidence="2">The sequence shown here is derived from an EMBL/GenBank/DDBJ whole genome shotgun (WGS) entry which is preliminary data.</text>
</comment>
<dbReference type="RefSeq" id="WP_241349301.1">
    <property type="nucleotide sequence ID" value="NZ_JAKZGP010000051.1"/>
</dbReference>
<reference evidence="2" key="1">
    <citation type="submission" date="2022-03" db="EMBL/GenBank/DDBJ databases">
        <title>De novo assembled genomes of Belliella spp. (Cyclobacteriaceae) strains.</title>
        <authorList>
            <person name="Szabo A."/>
            <person name="Korponai K."/>
            <person name="Felfoldi T."/>
        </authorList>
    </citation>
    <scope>NUCLEOTIDE SEQUENCE</scope>
    <source>
        <strain evidence="2">DSM 111904</strain>
    </source>
</reference>
<dbReference type="EMBL" id="JAKZGP010000051">
    <property type="protein sequence ID" value="MCH7410943.1"/>
    <property type="molecule type" value="Genomic_DNA"/>
</dbReference>
<organism evidence="2 3">
    <name type="scientific">Belliella filtrata</name>
    <dbReference type="NCBI Taxonomy" id="2923435"/>
    <lineage>
        <taxon>Bacteria</taxon>
        <taxon>Pseudomonadati</taxon>
        <taxon>Bacteroidota</taxon>
        <taxon>Cytophagia</taxon>
        <taxon>Cytophagales</taxon>
        <taxon>Cyclobacteriaceae</taxon>
        <taxon>Belliella</taxon>
    </lineage>
</organism>
<keyword evidence="3" id="KW-1185">Reference proteome</keyword>
<evidence type="ECO:0000313" key="3">
    <source>
        <dbReference type="Proteomes" id="UP001165489"/>
    </source>
</evidence>
<accession>A0ABS9V3G1</accession>
<protein>
    <submittedName>
        <fullName evidence="2">Transposase</fullName>
    </submittedName>
</protein>
<gene>
    <name evidence="2" type="ORF">MM239_16155</name>
</gene>
<evidence type="ECO:0000313" key="2">
    <source>
        <dbReference type="EMBL" id="MCH7410943.1"/>
    </source>
</evidence>
<proteinExistence type="predicted"/>